<dbReference type="EMBL" id="JAMPKX010000001">
    <property type="protein sequence ID" value="MEP0945964.1"/>
    <property type="molecule type" value="Genomic_DNA"/>
</dbReference>
<protein>
    <submittedName>
        <fullName evidence="1">Uncharacterized protein</fullName>
    </submittedName>
</protein>
<dbReference type="Proteomes" id="UP001482513">
    <property type="component" value="Unassembled WGS sequence"/>
</dbReference>
<sequence length="197" mass="22258">MMDGAPLTLTDSLKVLLKDIATRLKGAERRQFMAQVVQSLGRGGSVQAERELEWNRGTVRKRLYELEHGPIHTVFEQWESVLASVLQSSLEPLRAEICVNTQRVLHLEDHVQTLGEDLAMWPQHWNQSLGCLVEQLQRIVSDETSSDAQATLQEQLRLLIAALSSWNGQLKTELALQQQLIASLERLEERLNKSQGG</sequence>
<reference evidence="1 2" key="1">
    <citation type="submission" date="2022-04" db="EMBL/GenBank/DDBJ databases">
        <title>Positive selection, recombination, and allopatry shape intraspecific diversity of widespread and dominant cyanobacteria.</title>
        <authorList>
            <person name="Wei J."/>
            <person name="Shu W."/>
            <person name="Hu C."/>
        </authorList>
    </citation>
    <scope>NUCLEOTIDE SEQUENCE [LARGE SCALE GENOMIC DNA]</scope>
    <source>
        <strain evidence="1 2">DQ-A4</strain>
    </source>
</reference>
<keyword evidence="2" id="KW-1185">Reference proteome</keyword>
<evidence type="ECO:0000313" key="2">
    <source>
        <dbReference type="Proteomes" id="UP001482513"/>
    </source>
</evidence>
<proteinExistence type="predicted"/>
<gene>
    <name evidence="1" type="ORF">NC992_03675</name>
</gene>
<name>A0ABV0JZU5_9CYAN</name>
<organism evidence="1 2">
    <name type="scientific">Leptolyngbya subtilissima DQ-A4</name>
    <dbReference type="NCBI Taxonomy" id="2933933"/>
    <lineage>
        <taxon>Bacteria</taxon>
        <taxon>Bacillati</taxon>
        <taxon>Cyanobacteriota</taxon>
        <taxon>Cyanophyceae</taxon>
        <taxon>Leptolyngbyales</taxon>
        <taxon>Leptolyngbyaceae</taxon>
        <taxon>Leptolyngbya group</taxon>
        <taxon>Leptolyngbya</taxon>
    </lineage>
</organism>
<comment type="caution">
    <text evidence="1">The sequence shown here is derived from an EMBL/GenBank/DDBJ whole genome shotgun (WGS) entry which is preliminary data.</text>
</comment>
<dbReference type="RefSeq" id="WP_190699573.1">
    <property type="nucleotide sequence ID" value="NZ_JAMPKX010000001.1"/>
</dbReference>
<evidence type="ECO:0000313" key="1">
    <source>
        <dbReference type="EMBL" id="MEP0945964.1"/>
    </source>
</evidence>
<accession>A0ABV0JZU5</accession>